<evidence type="ECO:0000313" key="1">
    <source>
        <dbReference type="EMBL" id="CAF97468.1"/>
    </source>
</evidence>
<sequence length="172" mass="19478">MLALRVFFLRIHSEINAFLPACLQRNGSGRENEVCVCISGICRDTLRIRSNREGKVVRMLITMLTAMYVMVKVVESIGVRFAREEDTVPYMVSQPLPWQVHSVSHSRKSSKAEEFDGLRRNSIGVYRKHSGTCNGMCTSPVPPLSPVEVEKAASTIQSHFRKFQHKKQKNGK</sequence>
<protein>
    <submittedName>
        <fullName evidence="1">(spotted green pufferfish) hypothetical protein</fullName>
    </submittedName>
</protein>
<reference evidence="1" key="1">
    <citation type="journal article" date="2004" name="Nature">
        <title>Genome duplication in the teleost fish Tetraodon nigroviridis reveals the early vertebrate proto-karyotype.</title>
        <authorList>
            <person name="Jaillon O."/>
            <person name="Aury J.-M."/>
            <person name="Brunet F."/>
            <person name="Petit J.-L."/>
            <person name="Stange-Thomann N."/>
            <person name="Mauceli E."/>
            <person name="Bouneau L."/>
            <person name="Fischer C."/>
            <person name="Ozouf-Costaz C."/>
            <person name="Bernot A."/>
            <person name="Nicaud S."/>
            <person name="Jaffe D."/>
            <person name="Fisher S."/>
            <person name="Lutfalla G."/>
            <person name="Dossat C."/>
            <person name="Segurens B."/>
            <person name="Dasilva C."/>
            <person name="Salanoubat M."/>
            <person name="Levy M."/>
            <person name="Boudet N."/>
            <person name="Castellano S."/>
            <person name="Anthouard V."/>
            <person name="Jubin C."/>
            <person name="Castelli V."/>
            <person name="Katinka M."/>
            <person name="Vacherie B."/>
            <person name="Biemont C."/>
            <person name="Skalli Z."/>
            <person name="Cattolico L."/>
            <person name="Poulain J."/>
            <person name="De Berardinis V."/>
            <person name="Cruaud C."/>
            <person name="Duprat S."/>
            <person name="Brottier P."/>
            <person name="Coutanceau J.-P."/>
            <person name="Gouzy J."/>
            <person name="Parra G."/>
            <person name="Lardier G."/>
            <person name="Chapple C."/>
            <person name="McKernan K.J."/>
            <person name="McEwan P."/>
            <person name="Bosak S."/>
            <person name="Kellis M."/>
            <person name="Volff J.-N."/>
            <person name="Guigo R."/>
            <person name="Zody M.C."/>
            <person name="Mesirov J."/>
            <person name="Lindblad-Toh K."/>
            <person name="Birren B."/>
            <person name="Nusbaum C."/>
            <person name="Kahn D."/>
            <person name="Robinson-Rechavi M."/>
            <person name="Laudet V."/>
            <person name="Schachter V."/>
            <person name="Quetier F."/>
            <person name="Saurin W."/>
            <person name="Scarpelli C."/>
            <person name="Wincker P."/>
            <person name="Lander E.S."/>
            <person name="Weissenbach J."/>
            <person name="Roest Crollius H."/>
        </authorList>
    </citation>
    <scope>NUCLEOTIDE SEQUENCE [LARGE SCALE GENOMIC DNA]</scope>
</reference>
<dbReference type="EMBL" id="CAAE01014537">
    <property type="protein sequence ID" value="CAF97468.1"/>
    <property type="molecule type" value="Genomic_DNA"/>
</dbReference>
<dbReference type="HOGENOM" id="CLU_2120347_0_0_1"/>
<dbReference type="AlphaFoldDB" id="Q4SPG4"/>
<accession>Q4SPG4</accession>
<name>Q4SPG4_TETNG</name>
<comment type="caution">
    <text evidence="1">The sequence shown here is derived from an EMBL/GenBank/DDBJ whole genome shotgun (WGS) entry which is preliminary data.</text>
</comment>
<reference evidence="1" key="2">
    <citation type="submission" date="2004-02" db="EMBL/GenBank/DDBJ databases">
        <authorList>
            <consortium name="Genoscope"/>
            <consortium name="Whitehead Institute Centre for Genome Research"/>
        </authorList>
    </citation>
    <scope>NUCLEOTIDE SEQUENCE</scope>
</reference>
<gene>
    <name evidence="1" type="ORF">GSTENG00014845001</name>
</gene>
<proteinExistence type="predicted"/>
<dbReference type="OrthoDB" id="9049358at2759"/>
<organism evidence="1">
    <name type="scientific">Tetraodon nigroviridis</name>
    <name type="common">Spotted green pufferfish</name>
    <name type="synonym">Chelonodon nigroviridis</name>
    <dbReference type="NCBI Taxonomy" id="99883"/>
    <lineage>
        <taxon>Eukaryota</taxon>
        <taxon>Metazoa</taxon>
        <taxon>Chordata</taxon>
        <taxon>Craniata</taxon>
        <taxon>Vertebrata</taxon>
        <taxon>Euteleostomi</taxon>
        <taxon>Actinopterygii</taxon>
        <taxon>Neopterygii</taxon>
        <taxon>Teleostei</taxon>
        <taxon>Neoteleostei</taxon>
        <taxon>Acanthomorphata</taxon>
        <taxon>Eupercaria</taxon>
        <taxon>Tetraodontiformes</taxon>
        <taxon>Tetradontoidea</taxon>
        <taxon>Tetraodontidae</taxon>
        <taxon>Tetraodon</taxon>
    </lineage>
</organism>
<dbReference type="KEGG" id="tng:GSTEN00014845G001"/>